<dbReference type="RefSeq" id="WP_092503152.1">
    <property type="nucleotide sequence ID" value="NZ_LT629695.1"/>
</dbReference>
<evidence type="ECO:0000313" key="1">
    <source>
        <dbReference type="EMBL" id="SDH37988.1"/>
    </source>
</evidence>
<dbReference type="AlphaFoldDB" id="A0A1G8BXY8"/>
<dbReference type="EMBL" id="LT629695">
    <property type="protein sequence ID" value="SDH37988.1"/>
    <property type="molecule type" value="Genomic_DNA"/>
</dbReference>
<dbReference type="OrthoDB" id="4350653at2"/>
<reference evidence="2" key="1">
    <citation type="submission" date="2016-10" db="EMBL/GenBank/DDBJ databases">
        <authorList>
            <person name="Varghese N."/>
            <person name="Submissions S."/>
        </authorList>
    </citation>
    <scope>NUCLEOTIDE SEQUENCE [LARGE SCALE GENOMIC DNA]</scope>
    <source>
        <strain evidence="2">DSM 22002</strain>
    </source>
</reference>
<dbReference type="STRING" id="399736.SAMN04489720_1093"/>
<dbReference type="Proteomes" id="UP000198822">
    <property type="component" value="Chromosome I"/>
</dbReference>
<sequence>MTDVALQLGEGETLVPDGELVLRQICGWMLQGGALQTSAFGSSTADAGMPSYSRESVASAQDARDWHNEHAKSESIAVMGLTVAEILEEEVFVIDDTAAPLEPDEIRAPGHCFIDYRETPKVLERSIRFRLFQKATERGLIPTVDQAEASTLF</sequence>
<keyword evidence="2" id="KW-1185">Reference proteome</keyword>
<organism evidence="1 2">
    <name type="scientific">Agrococcus jejuensis</name>
    <dbReference type="NCBI Taxonomy" id="399736"/>
    <lineage>
        <taxon>Bacteria</taxon>
        <taxon>Bacillati</taxon>
        <taxon>Actinomycetota</taxon>
        <taxon>Actinomycetes</taxon>
        <taxon>Micrococcales</taxon>
        <taxon>Microbacteriaceae</taxon>
        <taxon>Agrococcus</taxon>
    </lineage>
</organism>
<protein>
    <submittedName>
        <fullName evidence="1">Uncharacterized protein</fullName>
    </submittedName>
</protein>
<accession>A0A1G8BXY8</accession>
<proteinExistence type="predicted"/>
<gene>
    <name evidence="1" type="ORF">SAMN04489720_1093</name>
</gene>
<evidence type="ECO:0000313" key="2">
    <source>
        <dbReference type="Proteomes" id="UP000198822"/>
    </source>
</evidence>
<name>A0A1G8BXY8_9MICO</name>